<protein>
    <submittedName>
        <fullName evidence="1">Uncharacterized protein</fullName>
    </submittedName>
</protein>
<reference evidence="1" key="1">
    <citation type="submission" date="2020-11" db="EMBL/GenBank/DDBJ databases">
        <authorList>
            <consortium name="DOE Joint Genome Institute"/>
            <person name="Ahrendt S."/>
            <person name="Riley R."/>
            <person name="Andreopoulos W."/>
            <person name="Labutti K."/>
            <person name="Pangilinan J."/>
            <person name="Ruiz-Duenas F.J."/>
            <person name="Barrasa J.M."/>
            <person name="Sanchez-Garcia M."/>
            <person name="Camarero S."/>
            <person name="Miyauchi S."/>
            <person name="Serrano A."/>
            <person name="Linde D."/>
            <person name="Babiker R."/>
            <person name="Drula E."/>
            <person name="Ayuso-Fernandez I."/>
            <person name="Pacheco R."/>
            <person name="Padilla G."/>
            <person name="Ferreira P."/>
            <person name="Barriuso J."/>
            <person name="Kellner H."/>
            <person name="Castanera R."/>
            <person name="Alfaro M."/>
            <person name="Ramirez L."/>
            <person name="Pisabarro A.G."/>
            <person name="Kuo A."/>
            <person name="Tritt A."/>
            <person name="Lipzen A."/>
            <person name="He G."/>
            <person name="Yan M."/>
            <person name="Ng V."/>
            <person name="Cullen D."/>
            <person name="Martin F."/>
            <person name="Rosso M.-N."/>
            <person name="Henrissat B."/>
            <person name="Hibbett D."/>
            <person name="Martinez A.T."/>
            <person name="Grigoriev I.V."/>
        </authorList>
    </citation>
    <scope>NUCLEOTIDE SEQUENCE</scope>
    <source>
        <strain evidence="1">AH 40177</strain>
    </source>
</reference>
<dbReference type="Gene3D" id="3.60.130.30">
    <property type="match status" value="1"/>
</dbReference>
<feature type="non-terminal residue" evidence="1">
    <location>
        <position position="1"/>
    </location>
</feature>
<keyword evidence="2" id="KW-1185">Reference proteome</keyword>
<gene>
    <name evidence="1" type="ORF">BDP27DRAFT_1248807</name>
</gene>
<accession>A0A9P5P6A1</accession>
<comment type="caution">
    <text evidence="1">The sequence shown here is derived from an EMBL/GenBank/DDBJ whole genome shotgun (WGS) entry which is preliminary data.</text>
</comment>
<sequence>FPKLHAVYTSLGQKIVETDNPAIKHSFPRCCYPACHLNMHNSGTIYHSNFWNWLFSMCAVFCSGKFDHKRGAHFIAWGLGVVAEFRPGSTVYIPSAAVPHANSSIALGECRHSMAFFLLAGLQLQLFVLY</sequence>
<proteinExistence type="predicted"/>
<dbReference type="Proteomes" id="UP000772434">
    <property type="component" value="Unassembled WGS sequence"/>
</dbReference>
<dbReference type="EMBL" id="JADNRY010000925">
    <property type="protein sequence ID" value="KAF9024151.1"/>
    <property type="molecule type" value="Genomic_DNA"/>
</dbReference>
<evidence type="ECO:0000313" key="1">
    <source>
        <dbReference type="EMBL" id="KAF9024151.1"/>
    </source>
</evidence>
<dbReference type="AlphaFoldDB" id="A0A9P5P6A1"/>
<evidence type="ECO:0000313" key="2">
    <source>
        <dbReference type="Proteomes" id="UP000772434"/>
    </source>
</evidence>
<dbReference type="OrthoDB" id="3202607at2759"/>
<organism evidence="1 2">
    <name type="scientific">Rhodocollybia butyracea</name>
    <dbReference type="NCBI Taxonomy" id="206335"/>
    <lineage>
        <taxon>Eukaryota</taxon>
        <taxon>Fungi</taxon>
        <taxon>Dikarya</taxon>
        <taxon>Basidiomycota</taxon>
        <taxon>Agaricomycotina</taxon>
        <taxon>Agaricomycetes</taxon>
        <taxon>Agaricomycetidae</taxon>
        <taxon>Agaricales</taxon>
        <taxon>Marasmiineae</taxon>
        <taxon>Omphalotaceae</taxon>
        <taxon>Rhodocollybia</taxon>
    </lineage>
</organism>
<name>A0A9P5P6A1_9AGAR</name>